<name>A0A1H8L9H7_9EURY</name>
<evidence type="ECO:0000259" key="3">
    <source>
        <dbReference type="Pfam" id="PF13559"/>
    </source>
</evidence>
<evidence type="ECO:0000313" key="4">
    <source>
        <dbReference type="EMBL" id="SEO01840.1"/>
    </source>
</evidence>
<feature type="compositionally biased region" description="Low complexity" evidence="1">
    <location>
        <begin position="86"/>
        <end position="96"/>
    </location>
</feature>
<sequence length="331" mass="32704">MVPDADRVGPVALAALAVFLAAALLPAAGFGSVPSPTPSGAGGGAGTDPLVAFLGGLSDATAPSGDPPPEPPGEPSTPTPTPTPTPEDSTAAADSTGGAGGGPLALVAGVFLVAILIVAVALEGKARDWPGLGRLPIPAVSVFSVPQAVAQGTVAFLVRVSTGVPRVLGDLGAVTGAFTRGTGSALAGIGRTLADVTAAVSRGLAAVVVAIPRGLAGVFAGARDSDATAPDPTPDPAPDGEVEAGDEPSPATIEAAWLAMVEALPVERPETKTPGELAATAVEAGLPAGPVERLTRAFRRVAYGGYRRTEDRTERALAAVRRIRRALEGDR</sequence>
<reference evidence="5" key="1">
    <citation type="submission" date="2016-10" db="EMBL/GenBank/DDBJ databases">
        <authorList>
            <person name="Varghese N."/>
            <person name="Submissions S."/>
        </authorList>
    </citation>
    <scope>NUCLEOTIDE SEQUENCE [LARGE SCALE GENOMIC DNA]</scope>
    <source>
        <strain evidence="5">IBRC-M 10043</strain>
    </source>
</reference>
<evidence type="ECO:0000256" key="1">
    <source>
        <dbReference type="SAM" id="MobiDB-lite"/>
    </source>
</evidence>
<protein>
    <recommendedName>
        <fullName evidence="3">Protein-glutamine gamma-glutamyltransferase-like C-terminal domain-containing protein</fullName>
    </recommendedName>
</protein>
<dbReference type="Proteomes" id="UP000198775">
    <property type="component" value="Unassembled WGS sequence"/>
</dbReference>
<gene>
    <name evidence="4" type="ORF">SAMN05216388_100763</name>
</gene>
<feature type="transmembrane region" description="Helical" evidence="2">
    <location>
        <begin position="104"/>
        <end position="122"/>
    </location>
</feature>
<dbReference type="Pfam" id="PF13559">
    <property type="entry name" value="DUF4129"/>
    <property type="match status" value="1"/>
</dbReference>
<dbReference type="AlphaFoldDB" id="A0A1H8L9H7"/>
<keyword evidence="2" id="KW-0472">Membrane</keyword>
<feature type="region of interest" description="Disordered" evidence="1">
    <location>
        <begin position="56"/>
        <end position="97"/>
    </location>
</feature>
<evidence type="ECO:0000256" key="2">
    <source>
        <dbReference type="SAM" id="Phobius"/>
    </source>
</evidence>
<feature type="compositionally biased region" description="Pro residues" evidence="1">
    <location>
        <begin position="65"/>
        <end position="85"/>
    </location>
</feature>
<organism evidence="4 5">
    <name type="scientific">Halorientalis persicus</name>
    <dbReference type="NCBI Taxonomy" id="1367881"/>
    <lineage>
        <taxon>Archaea</taxon>
        <taxon>Methanobacteriati</taxon>
        <taxon>Methanobacteriota</taxon>
        <taxon>Stenosarchaea group</taxon>
        <taxon>Halobacteria</taxon>
        <taxon>Halobacteriales</taxon>
        <taxon>Haloarculaceae</taxon>
        <taxon>Halorientalis</taxon>
    </lineage>
</organism>
<dbReference type="InterPro" id="IPR025403">
    <property type="entry name" value="TgpA-like_C"/>
</dbReference>
<dbReference type="EMBL" id="FOCX01000007">
    <property type="protein sequence ID" value="SEO01840.1"/>
    <property type="molecule type" value="Genomic_DNA"/>
</dbReference>
<dbReference type="OrthoDB" id="206550at2157"/>
<evidence type="ECO:0000313" key="5">
    <source>
        <dbReference type="Proteomes" id="UP000198775"/>
    </source>
</evidence>
<keyword evidence="2" id="KW-1133">Transmembrane helix</keyword>
<proteinExistence type="predicted"/>
<feature type="domain" description="Protein-glutamine gamma-glutamyltransferase-like C-terminal" evidence="3">
    <location>
        <begin position="255"/>
        <end position="321"/>
    </location>
</feature>
<keyword evidence="2" id="KW-0812">Transmembrane</keyword>
<accession>A0A1H8L9H7</accession>
<dbReference type="RefSeq" id="WP_092659408.1">
    <property type="nucleotide sequence ID" value="NZ_FOCX01000007.1"/>
</dbReference>
<keyword evidence="5" id="KW-1185">Reference proteome</keyword>
<feature type="region of interest" description="Disordered" evidence="1">
    <location>
        <begin position="223"/>
        <end position="249"/>
    </location>
</feature>